<evidence type="ECO:0000313" key="2">
    <source>
        <dbReference type="EMBL" id="KAJ7204806.1"/>
    </source>
</evidence>
<comment type="caution">
    <text evidence="2">The sequence shown here is derived from an EMBL/GenBank/DDBJ whole genome shotgun (WGS) entry which is preliminary data.</text>
</comment>
<reference evidence="2" key="1">
    <citation type="submission" date="2023-03" db="EMBL/GenBank/DDBJ databases">
        <title>Massive genome expansion in bonnet fungi (Mycena s.s.) driven by repeated elements and novel gene families across ecological guilds.</title>
        <authorList>
            <consortium name="Lawrence Berkeley National Laboratory"/>
            <person name="Harder C.B."/>
            <person name="Miyauchi S."/>
            <person name="Viragh M."/>
            <person name="Kuo A."/>
            <person name="Thoen E."/>
            <person name="Andreopoulos B."/>
            <person name="Lu D."/>
            <person name="Skrede I."/>
            <person name="Drula E."/>
            <person name="Henrissat B."/>
            <person name="Morin E."/>
            <person name="Kohler A."/>
            <person name="Barry K."/>
            <person name="LaButti K."/>
            <person name="Morin E."/>
            <person name="Salamov A."/>
            <person name="Lipzen A."/>
            <person name="Mereny Z."/>
            <person name="Hegedus B."/>
            <person name="Baldrian P."/>
            <person name="Stursova M."/>
            <person name="Weitz H."/>
            <person name="Taylor A."/>
            <person name="Grigoriev I.V."/>
            <person name="Nagy L.G."/>
            <person name="Martin F."/>
            <person name="Kauserud H."/>
        </authorList>
    </citation>
    <scope>NUCLEOTIDE SEQUENCE</scope>
    <source>
        <strain evidence="2">9144</strain>
    </source>
</reference>
<proteinExistence type="predicted"/>
<feature type="compositionally biased region" description="Low complexity" evidence="1">
    <location>
        <begin position="81"/>
        <end position="90"/>
    </location>
</feature>
<dbReference type="AlphaFoldDB" id="A0AAD6Y6Y5"/>
<protein>
    <submittedName>
        <fullName evidence="2">Uncharacterized protein</fullName>
    </submittedName>
</protein>
<dbReference type="Proteomes" id="UP001219525">
    <property type="component" value="Unassembled WGS sequence"/>
</dbReference>
<dbReference type="EMBL" id="JARJCW010000046">
    <property type="protein sequence ID" value="KAJ7204806.1"/>
    <property type="molecule type" value="Genomic_DNA"/>
</dbReference>
<evidence type="ECO:0000313" key="3">
    <source>
        <dbReference type="Proteomes" id="UP001219525"/>
    </source>
</evidence>
<feature type="region of interest" description="Disordered" evidence="1">
    <location>
        <begin position="1"/>
        <end position="23"/>
    </location>
</feature>
<organism evidence="2 3">
    <name type="scientific">Mycena pura</name>
    <dbReference type="NCBI Taxonomy" id="153505"/>
    <lineage>
        <taxon>Eukaryota</taxon>
        <taxon>Fungi</taxon>
        <taxon>Dikarya</taxon>
        <taxon>Basidiomycota</taxon>
        <taxon>Agaricomycotina</taxon>
        <taxon>Agaricomycetes</taxon>
        <taxon>Agaricomycetidae</taxon>
        <taxon>Agaricales</taxon>
        <taxon>Marasmiineae</taxon>
        <taxon>Mycenaceae</taxon>
        <taxon>Mycena</taxon>
    </lineage>
</organism>
<keyword evidence="3" id="KW-1185">Reference proteome</keyword>
<sequence length="135" mass="14828">MTRVAAFNKRKRSGAVVSGTTGQVHTHTHSFSIGDLTGRNENAPIVAVVERSSNDNRRAYQEEITVEPGSPVKRHRRGIQPDPVVPEVAPPALSYDFDAECYDMGVDADDEDDAPRTPRARAPRFVKPSISVVLF</sequence>
<gene>
    <name evidence="2" type="ORF">GGX14DRAFT_398142</name>
</gene>
<evidence type="ECO:0000256" key="1">
    <source>
        <dbReference type="SAM" id="MobiDB-lite"/>
    </source>
</evidence>
<name>A0AAD6Y6Y5_9AGAR</name>
<accession>A0AAD6Y6Y5</accession>
<feature type="region of interest" description="Disordered" evidence="1">
    <location>
        <begin position="68"/>
        <end position="90"/>
    </location>
</feature>